<keyword evidence="3" id="KW-1185">Reference proteome</keyword>
<organism evidence="2 3">
    <name type="scientific">Holdemanella porci</name>
    <dbReference type="NCBI Taxonomy" id="2652276"/>
    <lineage>
        <taxon>Bacteria</taxon>
        <taxon>Bacillati</taxon>
        <taxon>Bacillota</taxon>
        <taxon>Erysipelotrichia</taxon>
        <taxon>Erysipelotrichales</taxon>
        <taxon>Erysipelotrichaceae</taxon>
        <taxon>Holdemanella</taxon>
    </lineage>
</organism>
<feature type="domain" description="HEPN AbiJ-N-terminal" evidence="1">
    <location>
        <begin position="1"/>
        <end position="148"/>
    </location>
</feature>
<reference evidence="2 3" key="1">
    <citation type="submission" date="2019-08" db="EMBL/GenBank/DDBJ databases">
        <title>In-depth cultivation of the pig gut microbiome towards novel bacterial diversity and tailored functional studies.</title>
        <authorList>
            <person name="Wylensek D."/>
            <person name="Hitch T.C.A."/>
            <person name="Clavel T."/>
        </authorList>
    </citation>
    <scope>NUCLEOTIDE SEQUENCE [LARGE SCALE GENOMIC DNA]</scope>
    <source>
        <strain evidence="2 3">LKV-472-APC-3</strain>
    </source>
</reference>
<accession>A0A6N7V4Z5</accession>
<name>A0A6N7V4Z5_9FIRM</name>
<evidence type="ECO:0000313" key="3">
    <source>
        <dbReference type="Proteomes" id="UP000434241"/>
    </source>
</evidence>
<dbReference type="EMBL" id="VUMR01000050">
    <property type="protein sequence ID" value="MSS56886.1"/>
    <property type="molecule type" value="Genomic_DNA"/>
</dbReference>
<dbReference type="InterPro" id="IPR049503">
    <property type="entry name" value="AbiJ_NTD4"/>
</dbReference>
<evidence type="ECO:0000259" key="1">
    <source>
        <dbReference type="Pfam" id="PF18863"/>
    </source>
</evidence>
<dbReference type="GeneID" id="93159295"/>
<dbReference type="Pfam" id="PF18863">
    <property type="entry name" value="AbiJ_NTD4"/>
    <property type="match status" value="1"/>
</dbReference>
<dbReference type="Proteomes" id="UP000434241">
    <property type="component" value="Unassembled WGS sequence"/>
</dbReference>
<gene>
    <name evidence="2" type="ORF">FYJ55_08345</name>
</gene>
<comment type="caution">
    <text evidence="2">The sequence shown here is derived from an EMBL/GenBank/DDBJ whole genome shotgun (WGS) entry which is preliminary data.</text>
</comment>
<dbReference type="AlphaFoldDB" id="A0A6N7V4Z5"/>
<dbReference type="RefSeq" id="WP_154556446.1">
    <property type="nucleotide sequence ID" value="NZ_VUMR01000050.1"/>
</dbReference>
<sequence length="266" mass="30846">MLFSVRNGITPSKAIIYNSISRSCKNRVINLINMMFQNYLDAKEIKALYINILDVFGIKIDTYIISNTAEFLYEYLIDEFNELWEKASWNQCFDILEIMLQEEYYDIDFKCEINEIFEEEKMGYRIIDNQIVDITNKEEIEEVEEAIDSNFNIVNDHIQKSLELYSDRKNPDYKNSIKESITAVESMCCIICGEKVELGKALGRLEKNGIYIHGAMKNGFQALYGYTSDESGIRHGGIEDKEVTEEDAKFMLVSCSAFVNYLKSKI</sequence>
<protein>
    <recommendedName>
        <fullName evidence="1">HEPN AbiJ-N-terminal domain-containing protein</fullName>
    </recommendedName>
</protein>
<proteinExistence type="predicted"/>
<evidence type="ECO:0000313" key="2">
    <source>
        <dbReference type="EMBL" id="MSS56886.1"/>
    </source>
</evidence>